<evidence type="ECO:0000313" key="3">
    <source>
        <dbReference type="Proteomes" id="UP000422989"/>
    </source>
</evidence>
<feature type="signal peptide" evidence="1">
    <location>
        <begin position="1"/>
        <end position="24"/>
    </location>
</feature>
<reference evidence="2 3" key="1">
    <citation type="submission" date="2018-09" db="EMBL/GenBank/DDBJ databases">
        <title>Whole genome sequencing of Microbacterium oryzae strain MB-10T.</title>
        <authorList>
            <person name="Das S.K."/>
        </authorList>
    </citation>
    <scope>NUCLEOTIDE SEQUENCE [LARGE SCALE GENOMIC DNA]</scope>
    <source>
        <strain evidence="2 3">MB-10</strain>
    </source>
</reference>
<feature type="chain" id="PRO_5026322038" description="Lipoprotein" evidence="1">
    <location>
        <begin position="25"/>
        <end position="124"/>
    </location>
</feature>
<evidence type="ECO:0000313" key="2">
    <source>
        <dbReference type="EMBL" id="QGU28253.1"/>
    </source>
</evidence>
<evidence type="ECO:0000256" key="1">
    <source>
        <dbReference type="SAM" id="SignalP"/>
    </source>
</evidence>
<organism evidence="2 3">
    <name type="scientific">Microbacterium oryzae</name>
    <dbReference type="NCBI Taxonomy" id="743009"/>
    <lineage>
        <taxon>Bacteria</taxon>
        <taxon>Bacillati</taxon>
        <taxon>Actinomycetota</taxon>
        <taxon>Actinomycetes</taxon>
        <taxon>Micrococcales</taxon>
        <taxon>Microbacteriaceae</taxon>
        <taxon>Microbacterium</taxon>
    </lineage>
</organism>
<dbReference type="RefSeq" id="WP_156242765.1">
    <property type="nucleotide sequence ID" value="NZ_BAAAZL010000004.1"/>
</dbReference>
<gene>
    <name evidence="2" type="ORF">D7D94_11630</name>
</gene>
<dbReference type="OrthoDB" id="5071128at2"/>
<sequence>MRRPVLVPLLAVGLLSALAGCAQASHVAADALGVPVEEICATADDAYGQYRQTVDQVGVTQEQLGVARDSLVQTLDDLADDVGGQVGELIRTQSAGLAGISDLSAPESIAAIEQAKAALSAVCE</sequence>
<keyword evidence="1" id="KW-0732">Signal</keyword>
<dbReference type="PROSITE" id="PS51257">
    <property type="entry name" value="PROKAR_LIPOPROTEIN"/>
    <property type="match status" value="1"/>
</dbReference>
<accession>A0A6I6DZM0</accession>
<dbReference type="AlphaFoldDB" id="A0A6I6DZM0"/>
<evidence type="ECO:0008006" key="4">
    <source>
        <dbReference type="Google" id="ProtNLM"/>
    </source>
</evidence>
<keyword evidence="3" id="KW-1185">Reference proteome</keyword>
<dbReference type="Proteomes" id="UP000422989">
    <property type="component" value="Chromosome"/>
</dbReference>
<dbReference type="KEGG" id="moj:D7D94_11630"/>
<dbReference type="EMBL" id="CP032550">
    <property type="protein sequence ID" value="QGU28253.1"/>
    <property type="molecule type" value="Genomic_DNA"/>
</dbReference>
<name>A0A6I6DZM0_9MICO</name>
<protein>
    <recommendedName>
        <fullName evidence="4">Lipoprotein</fullName>
    </recommendedName>
</protein>
<proteinExistence type="predicted"/>